<dbReference type="InterPro" id="IPR051543">
    <property type="entry name" value="Serine_Peptidase_S9A"/>
</dbReference>
<keyword evidence="8" id="KW-1185">Reference proteome</keyword>
<evidence type="ECO:0000256" key="1">
    <source>
        <dbReference type="ARBA" id="ARBA00005228"/>
    </source>
</evidence>
<keyword evidence="3" id="KW-0378">Hydrolase</keyword>
<proteinExistence type="inferred from homology"/>
<dbReference type="InterPro" id="IPR002470">
    <property type="entry name" value="Peptidase_S9A"/>
</dbReference>
<evidence type="ECO:0000256" key="2">
    <source>
        <dbReference type="ARBA" id="ARBA00022670"/>
    </source>
</evidence>
<evidence type="ECO:0000256" key="3">
    <source>
        <dbReference type="ARBA" id="ARBA00022801"/>
    </source>
</evidence>
<comment type="similarity">
    <text evidence="1">Belongs to the peptidase S9A family.</text>
</comment>
<dbReference type="SUPFAM" id="SSF53474">
    <property type="entry name" value="alpha/beta-Hydrolases"/>
    <property type="match status" value="1"/>
</dbReference>
<gene>
    <name evidence="7" type="ORF">ISF26_07400</name>
</gene>
<dbReference type="EMBL" id="CP063845">
    <property type="protein sequence ID" value="UFP96027.1"/>
    <property type="molecule type" value="Genomic_DNA"/>
</dbReference>
<dbReference type="InterPro" id="IPR029058">
    <property type="entry name" value="AB_hydrolase_fold"/>
</dbReference>
<dbReference type="InterPro" id="IPR023302">
    <property type="entry name" value="Pept_S9A_N"/>
</dbReference>
<keyword evidence="4" id="KW-0720">Serine protease</keyword>
<dbReference type="PANTHER" id="PTHR11757">
    <property type="entry name" value="PROTEASE FAMILY S9A OLIGOPEPTIDASE"/>
    <property type="match status" value="1"/>
</dbReference>
<dbReference type="PRINTS" id="PR00862">
    <property type="entry name" value="PROLIGOPTASE"/>
</dbReference>
<evidence type="ECO:0000256" key="4">
    <source>
        <dbReference type="ARBA" id="ARBA00022825"/>
    </source>
</evidence>
<dbReference type="Gene3D" id="2.130.10.120">
    <property type="entry name" value="Prolyl oligopeptidase, N-terminal domain"/>
    <property type="match status" value="1"/>
</dbReference>
<evidence type="ECO:0000259" key="5">
    <source>
        <dbReference type="Pfam" id="PF00326"/>
    </source>
</evidence>
<sequence>MKPPVAEVIPKNRTLHGETLIDDYSWLREKENPKVIAYLEAENRYTEAVMQPTEKLQQALYTEMLARIKQTDLTVPELWGGYYYYRRTEEGKQYPILCRKPGSLEAAEAILLDQNQLAEGKSYFRIGTYQMSPDQRFIAYSVTTTGAEVYTIYIKNLETGETLAEQLTNASGYGFDWANDNTTLFYTVQDAANRAYRIYRHTLGSNPKTDPLVLEEKDELFNLTLEKTRSDAYFLAVATSKQTSEVSYLKADDPTGTFRIFAPRQTGVRYSVDHRGERFYIVTDQNAKNSKLLQAPTADPSPTNWQELLAHRSDVLLDGIDLFKNYMVVYERENALKRLRVYDFAAQAFQPIEFDEPVYSLFPSRNPEFDTEQLRFTYTSLVTPSSVYDYDMRLRTRALKKQETVYGYDPTSYTSERLWAMAPDGTRVPISLVYKKGRPRNGSQPLLLYGYGAYGLSMDPGFSGNRLSLLDRGFAFAIAHIRGGEEMGRAWYDDGKLLNKKNSFTDFIACAEHLIAQKHTTPAKLAIFGGSAGGLLMGAVVNLRPELFKSVIAKVPFVDVINTMLDPNLPLTVGEYEEWGNPNDPIYFRYIRSYSPYDNVEAKNYPHILLTTGINDSQVPYWEPAKWAAKLRKLKTDDHMLLLKTNMGVGHGGSSGRYDALKEVAFDYAYLLMTLEVD</sequence>
<evidence type="ECO:0000259" key="6">
    <source>
        <dbReference type="Pfam" id="PF02897"/>
    </source>
</evidence>
<evidence type="ECO:0000313" key="8">
    <source>
        <dbReference type="Proteomes" id="UP001054846"/>
    </source>
</evidence>
<dbReference type="SUPFAM" id="SSF50993">
    <property type="entry name" value="Peptidase/esterase 'gauge' domain"/>
    <property type="match status" value="1"/>
</dbReference>
<dbReference type="Gene3D" id="3.40.50.1820">
    <property type="entry name" value="alpha/beta hydrolase"/>
    <property type="match status" value="1"/>
</dbReference>
<dbReference type="Pfam" id="PF02897">
    <property type="entry name" value="Peptidase_S9_N"/>
    <property type="match status" value="1"/>
</dbReference>
<dbReference type="PANTHER" id="PTHR11757:SF19">
    <property type="entry name" value="PROLYL ENDOPEPTIDASE-LIKE"/>
    <property type="match status" value="1"/>
</dbReference>
<dbReference type="InterPro" id="IPR001375">
    <property type="entry name" value="Peptidase_S9_cat"/>
</dbReference>
<keyword evidence="2" id="KW-0645">Protease</keyword>
<reference evidence="7 8" key="1">
    <citation type="journal article" date="2021" name="Genome Biol. Evol.">
        <title>Complete Genome Sequencing of a Novel Gloeobacter Species from a Waterfall Cave in Mexico.</title>
        <authorList>
            <person name="Saw J.H."/>
            <person name="Cardona T."/>
            <person name="Montejano G."/>
        </authorList>
    </citation>
    <scope>NUCLEOTIDE SEQUENCE [LARGE SCALE GENOMIC DNA]</scope>
    <source>
        <strain evidence="7">MG652769</strain>
    </source>
</reference>
<feature type="domain" description="Peptidase S9A N-terminal" evidence="6">
    <location>
        <begin position="3"/>
        <end position="401"/>
    </location>
</feature>
<dbReference type="RefSeq" id="WP_230843270.1">
    <property type="nucleotide sequence ID" value="NZ_CP063845.1"/>
</dbReference>
<dbReference type="Pfam" id="PF00326">
    <property type="entry name" value="Peptidase_S9"/>
    <property type="match status" value="1"/>
</dbReference>
<feature type="domain" description="Peptidase S9 prolyl oligopeptidase catalytic" evidence="5">
    <location>
        <begin position="461"/>
        <end position="675"/>
    </location>
</feature>
<accession>A0ABY3PQW3</accession>
<organism evidence="7 8">
    <name type="scientific">Gloeobacter morelensis MG652769</name>
    <dbReference type="NCBI Taxonomy" id="2781736"/>
    <lineage>
        <taxon>Bacteria</taxon>
        <taxon>Bacillati</taxon>
        <taxon>Cyanobacteriota</taxon>
        <taxon>Cyanophyceae</taxon>
        <taxon>Gloeobacterales</taxon>
        <taxon>Gloeobacteraceae</taxon>
        <taxon>Gloeobacter</taxon>
        <taxon>Gloeobacter morelensis</taxon>
    </lineage>
</organism>
<dbReference type="Proteomes" id="UP001054846">
    <property type="component" value="Chromosome"/>
</dbReference>
<protein>
    <submittedName>
        <fullName evidence="7">S9 family peptidase</fullName>
    </submittedName>
</protein>
<evidence type="ECO:0000313" key="7">
    <source>
        <dbReference type="EMBL" id="UFP96027.1"/>
    </source>
</evidence>
<name>A0ABY3PQW3_9CYAN</name>